<dbReference type="EMBL" id="BMVP01000005">
    <property type="protein sequence ID" value="GHB60976.1"/>
    <property type="molecule type" value="Genomic_DNA"/>
</dbReference>
<dbReference type="Proteomes" id="UP000642673">
    <property type="component" value="Unassembled WGS sequence"/>
</dbReference>
<feature type="compositionally biased region" description="Gly residues" evidence="1">
    <location>
        <begin position="236"/>
        <end position="248"/>
    </location>
</feature>
<evidence type="ECO:0000313" key="3">
    <source>
        <dbReference type="Proteomes" id="UP000642673"/>
    </source>
</evidence>
<organism evidence="2 3">
    <name type="scientific">Streptomyces cirratus</name>
    <dbReference type="NCBI Taxonomy" id="68187"/>
    <lineage>
        <taxon>Bacteria</taxon>
        <taxon>Bacillati</taxon>
        <taxon>Actinomycetota</taxon>
        <taxon>Actinomycetes</taxon>
        <taxon>Kitasatosporales</taxon>
        <taxon>Streptomycetaceae</taxon>
        <taxon>Streptomyces</taxon>
    </lineage>
</organism>
<protein>
    <submittedName>
        <fullName evidence="2">Uncharacterized protein</fullName>
    </submittedName>
</protein>
<reference evidence="3" key="1">
    <citation type="journal article" date="2019" name="Int. J. Syst. Evol. Microbiol.">
        <title>The Global Catalogue of Microorganisms (GCM) 10K type strain sequencing project: providing services to taxonomists for standard genome sequencing and annotation.</title>
        <authorList>
            <consortium name="The Broad Institute Genomics Platform"/>
            <consortium name="The Broad Institute Genome Sequencing Center for Infectious Disease"/>
            <person name="Wu L."/>
            <person name="Ma J."/>
        </authorList>
    </citation>
    <scope>NUCLEOTIDE SEQUENCE [LARGE SCALE GENOMIC DNA]</scope>
    <source>
        <strain evidence="3">JCM 4738</strain>
    </source>
</reference>
<gene>
    <name evidence="2" type="ORF">GCM10010347_33820</name>
</gene>
<dbReference type="RefSeq" id="WP_190184979.1">
    <property type="nucleotide sequence ID" value="NZ_BMVP01000005.1"/>
</dbReference>
<accession>A0ABQ3EXY1</accession>
<name>A0ABQ3EXY1_9ACTN</name>
<feature type="region of interest" description="Disordered" evidence="1">
    <location>
        <begin position="165"/>
        <end position="248"/>
    </location>
</feature>
<feature type="region of interest" description="Disordered" evidence="1">
    <location>
        <begin position="1"/>
        <end position="22"/>
    </location>
</feature>
<feature type="region of interest" description="Disordered" evidence="1">
    <location>
        <begin position="92"/>
        <end position="111"/>
    </location>
</feature>
<keyword evidence="3" id="KW-1185">Reference proteome</keyword>
<evidence type="ECO:0000313" key="2">
    <source>
        <dbReference type="EMBL" id="GHB60976.1"/>
    </source>
</evidence>
<feature type="compositionally biased region" description="Low complexity" evidence="1">
    <location>
        <begin position="165"/>
        <end position="189"/>
    </location>
</feature>
<evidence type="ECO:0000256" key="1">
    <source>
        <dbReference type="SAM" id="MobiDB-lite"/>
    </source>
</evidence>
<proteinExistence type="predicted"/>
<feature type="compositionally biased region" description="Pro residues" evidence="1">
    <location>
        <begin position="217"/>
        <end position="235"/>
    </location>
</feature>
<sequence>MTDIQDTGRRPQSTSAAVARTAQDALGDSAAMVGDKATDVAQTAKEQTANVVGEATSQARDLIGEFKGQLQDQAGSQTRRLAQNVRRLSDELREMSESGTAGSPAAGLVGRVAEGGRQVADRMERRGPEGLVDDLQDFARRRPGVFLAGAALAGFAAARVAHGLSAPAPSGTAAPAAERGRPAAGPPGTEGTGPPPGAGRGAYADPLDTYGQSQPPHVTPAPQGAPAPPAHPPGSGPGTGGAVPTEGG</sequence>
<comment type="caution">
    <text evidence="2">The sequence shown here is derived from an EMBL/GenBank/DDBJ whole genome shotgun (WGS) entry which is preliminary data.</text>
</comment>